<dbReference type="PROSITE" id="PS51186">
    <property type="entry name" value="GNAT"/>
    <property type="match status" value="1"/>
</dbReference>
<evidence type="ECO:0000313" key="3">
    <source>
        <dbReference type="Proteomes" id="UP000602260"/>
    </source>
</evidence>
<dbReference type="Proteomes" id="UP000602260">
    <property type="component" value="Unassembled WGS sequence"/>
</dbReference>
<dbReference type="AlphaFoldDB" id="A0A8J6J5E7"/>
<dbReference type="Pfam" id="PF00583">
    <property type="entry name" value="Acetyltransf_1"/>
    <property type="match status" value="1"/>
</dbReference>
<dbReference type="InterPro" id="IPR000182">
    <property type="entry name" value="GNAT_dom"/>
</dbReference>
<reference evidence="2" key="1">
    <citation type="submission" date="2020-08" db="EMBL/GenBank/DDBJ databases">
        <title>Genome public.</title>
        <authorList>
            <person name="Liu C."/>
            <person name="Sun Q."/>
        </authorList>
    </citation>
    <scope>NUCLEOTIDE SEQUENCE</scope>
    <source>
        <strain evidence="2">BX5</strain>
    </source>
</reference>
<sequence length="157" mass="17906">MLTFRDITLADRDLVMPMVQAFYQTDAVDHPVDQAILDRSFLAAADHAEPLLRGVLLFEGEEPVGYLYLTQCYSAEVGGRCVFIEEIFLLPPFRGMGLGHQIMAWIESQYPSARRFRLEVTEVNQRAAALYEKSGYQYLHYDQMVLDKISGGIDEHI</sequence>
<evidence type="ECO:0000259" key="1">
    <source>
        <dbReference type="PROSITE" id="PS51186"/>
    </source>
</evidence>
<keyword evidence="3" id="KW-1185">Reference proteome</keyword>
<organism evidence="2 3">
    <name type="scientific">Flintibacter faecis</name>
    <dbReference type="NCBI Taxonomy" id="2763047"/>
    <lineage>
        <taxon>Bacteria</taxon>
        <taxon>Bacillati</taxon>
        <taxon>Bacillota</taxon>
        <taxon>Clostridia</taxon>
        <taxon>Eubacteriales</taxon>
        <taxon>Flintibacter</taxon>
    </lineage>
</organism>
<proteinExistence type="predicted"/>
<dbReference type="InterPro" id="IPR016181">
    <property type="entry name" value="Acyl_CoA_acyltransferase"/>
</dbReference>
<comment type="caution">
    <text evidence="2">The sequence shown here is derived from an EMBL/GenBank/DDBJ whole genome shotgun (WGS) entry which is preliminary data.</text>
</comment>
<dbReference type="Gene3D" id="3.40.630.30">
    <property type="match status" value="1"/>
</dbReference>
<accession>A0A8J6J5E7</accession>
<dbReference type="CDD" id="cd04301">
    <property type="entry name" value="NAT_SF"/>
    <property type="match status" value="1"/>
</dbReference>
<dbReference type="RefSeq" id="WP_186878684.1">
    <property type="nucleotide sequence ID" value="NZ_JACOPN010000005.1"/>
</dbReference>
<dbReference type="EMBL" id="JACOPN010000005">
    <property type="protein sequence ID" value="MBC5717461.1"/>
    <property type="molecule type" value="Genomic_DNA"/>
</dbReference>
<evidence type="ECO:0000313" key="2">
    <source>
        <dbReference type="EMBL" id="MBC5717461.1"/>
    </source>
</evidence>
<name>A0A8J6J5E7_9FIRM</name>
<dbReference type="GO" id="GO:0016747">
    <property type="term" value="F:acyltransferase activity, transferring groups other than amino-acyl groups"/>
    <property type="evidence" value="ECO:0007669"/>
    <property type="project" value="InterPro"/>
</dbReference>
<protein>
    <submittedName>
        <fullName evidence="2">GNAT family N-acetyltransferase</fullName>
    </submittedName>
</protein>
<feature type="domain" description="N-acetyltransferase" evidence="1">
    <location>
        <begin position="2"/>
        <end position="157"/>
    </location>
</feature>
<dbReference type="SUPFAM" id="SSF55729">
    <property type="entry name" value="Acyl-CoA N-acyltransferases (Nat)"/>
    <property type="match status" value="1"/>
</dbReference>
<gene>
    <name evidence="2" type="ORF">H8S55_09030</name>
</gene>